<dbReference type="Proteomes" id="UP000500870">
    <property type="component" value="Chromosome 3"/>
</dbReference>
<dbReference type="PRINTS" id="PR00033">
    <property type="entry name" value="HTHASNC"/>
</dbReference>
<dbReference type="RefSeq" id="WP_136882900.1">
    <property type="nucleotide sequence ID" value="NZ_CP050899.1"/>
</dbReference>
<keyword evidence="1" id="KW-0805">Transcription regulation</keyword>
<dbReference type="Gene3D" id="3.30.70.920">
    <property type="match status" value="1"/>
</dbReference>
<evidence type="ECO:0000256" key="3">
    <source>
        <dbReference type="ARBA" id="ARBA00023163"/>
    </source>
</evidence>
<dbReference type="EMBL" id="CP050899">
    <property type="protein sequence ID" value="QIX23104.1"/>
    <property type="molecule type" value="Genomic_DNA"/>
</dbReference>
<dbReference type="InterPro" id="IPR019885">
    <property type="entry name" value="Tscrpt_reg_HTH_AsnC-type_CS"/>
</dbReference>
<evidence type="ECO:0000256" key="2">
    <source>
        <dbReference type="ARBA" id="ARBA00023125"/>
    </source>
</evidence>
<reference evidence="5 6" key="1">
    <citation type="submission" date="2020-04" db="EMBL/GenBank/DDBJ databases">
        <title>FDA dAtabase for Regulatory Grade micrObial Sequences (FDA-ARGOS): Supporting development and validation of Infectious Disease Dx tests.</title>
        <authorList>
            <person name="Sciortino C."/>
            <person name="Tallon L."/>
            <person name="Sadzewicz L."/>
            <person name="Vavikolanu K."/>
            <person name="Mehta A."/>
            <person name="Aluvathingal J."/>
            <person name="Nadendla S."/>
            <person name="Nandy P."/>
            <person name="Geyer C."/>
            <person name="Yan Y."/>
            <person name="Sichtig H."/>
        </authorList>
    </citation>
    <scope>NUCLEOTIDE SEQUENCE [LARGE SCALE GENOMIC DNA]</scope>
    <source>
        <strain evidence="5 6">FDAARGOS_633</strain>
    </source>
</reference>
<dbReference type="InterPro" id="IPR019887">
    <property type="entry name" value="Tscrpt_reg_AsnC/Lrp_C"/>
</dbReference>
<evidence type="ECO:0000259" key="4">
    <source>
        <dbReference type="PROSITE" id="PS50956"/>
    </source>
</evidence>
<dbReference type="GO" id="GO:0005829">
    <property type="term" value="C:cytosol"/>
    <property type="evidence" value="ECO:0007669"/>
    <property type="project" value="TreeGrafter"/>
</dbReference>
<proteinExistence type="predicted"/>
<keyword evidence="3" id="KW-0804">Transcription</keyword>
<gene>
    <name evidence="5" type="ORF">FOB41_18135</name>
</gene>
<dbReference type="InterPro" id="IPR011008">
    <property type="entry name" value="Dimeric_a/b-barrel"/>
</dbReference>
<dbReference type="SUPFAM" id="SSF54909">
    <property type="entry name" value="Dimeric alpha+beta barrel"/>
    <property type="match status" value="1"/>
</dbReference>
<keyword evidence="2" id="KW-0238">DNA-binding</keyword>
<dbReference type="PROSITE" id="PS50956">
    <property type="entry name" value="HTH_ASNC_2"/>
    <property type="match status" value="1"/>
</dbReference>
<feature type="domain" description="HTH asnC-type" evidence="4">
    <location>
        <begin position="7"/>
        <end position="66"/>
    </location>
</feature>
<evidence type="ECO:0000313" key="6">
    <source>
        <dbReference type="Proteomes" id="UP000500870"/>
    </source>
</evidence>
<dbReference type="PROSITE" id="PS00519">
    <property type="entry name" value="HTH_ASNC_1"/>
    <property type="match status" value="1"/>
</dbReference>
<sequence>MEEKLKLDAIDLRIIEAMKRNGRLTKQALADAVGLSATPTWARLKRLEAQGVITGYHARISRAEQPSPVRVLMEVTLASHRHADFKRFESAVSDMAAIVSCWSVGGGVDYFLTVEATDIDSYQRLVDRLLAMQIGIQRYFSYIVTRAVKDRMD</sequence>
<dbReference type="SUPFAM" id="SSF46785">
    <property type="entry name" value="Winged helix' DNA-binding domain"/>
    <property type="match status" value="1"/>
</dbReference>
<dbReference type="PANTHER" id="PTHR30154:SF34">
    <property type="entry name" value="TRANSCRIPTIONAL REGULATOR AZLB"/>
    <property type="match status" value="1"/>
</dbReference>
<dbReference type="InterPro" id="IPR019888">
    <property type="entry name" value="Tscrpt_reg_AsnC-like"/>
</dbReference>
<dbReference type="PANTHER" id="PTHR30154">
    <property type="entry name" value="LEUCINE-RESPONSIVE REGULATORY PROTEIN"/>
    <property type="match status" value="1"/>
</dbReference>
<dbReference type="Pfam" id="PF01037">
    <property type="entry name" value="AsnC_trans_reg"/>
    <property type="match status" value="1"/>
</dbReference>
<accession>A0A6H0ZSV8</accession>
<dbReference type="Pfam" id="PF13412">
    <property type="entry name" value="HTH_24"/>
    <property type="match status" value="1"/>
</dbReference>
<dbReference type="Gene3D" id="1.10.10.10">
    <property type="entry name" value="Winged helix-like DNA-binding domain superfamily/Winged helix DNA-binding domain"/>
    <property type="match status" value="1"/>
</dbReference>
<dbReference type="GO" id="GO:0043200">
    <property type="term" value="P:response to amino acid"/>
    <property type="evidence" value="ECO:0007669"/>
    <property type="project" value="TreeGrafter"/>
</dbReference>
<dbReference type="AlphaFoldDB" id="A0A6H0ZSV8"/>
<dbReference type="InterPro" id="IPR036388">
    <property type="entry name" value="WH-like_DNA-bd_sf"/>
</dbReference>
<dbReference type="SMART" id="SM00344">
    <property type="entry name" value="HTH_ASNC"/>
    <property type="match status" value="1"/>
</dbReference>
<dbReference type="GO" id="GO:0043565">
    <property type="term" value="F:sequence-specific DNA binding"/>
    <property type="evidence" value="ECO:0007669"/>
    <property type="project" value="InterPro"/>
</dbReference>
<organism evidence="5 6">
    <name type="scientific">Agrobacterium pusense</name>
    <dbReference type="NCBI Taxonomy" id="648995"/>
    <lineage>
        <taxon>Bacteria</taxon>
        <taxon>Pseudomonadati</taxon>
        <taxon>Pseudomonadota</taxon>
        <taxon>Alphaproteobacteria</taxon>
        <taxon>Hyphomicrobiales</taxon>
        <taxon>Rhizobiaceae</taxon>
        <taxon>Rhizobium/Agrobacterium group</taxon>
        <taxon>Agrobacterium</taxon>
    </lineage>
</organism>
<evidence type="ECO:0000256" key="1">
    <source>
        <dbReference type="ARBA" id="ARBA00023015"/>
    </source>
</evidence>
<dbReference type="InterPro" id="IPR000485">
    <property type="entry name" value="AsnC-type_HTH_dom"/>
</dbReference>
<protein>
    <submittedName>
        <fullName evidence="5">Lrp/AsnC family transcriptional regulator</fullName>
    </submittedName>
</protein>
<evidence type="ECO:0000313" key="5">
    <source>
        <dbReference type="EMBL" id="QIX23104.1"/>
    </source>
</evidence>
<name>A0A6H0ZSV8_9HYPH</name>
<dbReference type="InterPro" id="IPR036390">
    <property type="entry name" value="WH_DNA-bd_sf"/>
</dbReference>